<sequence length="193" mass="20985">RPGRTGAAERALASQDGRLVGVGRPPGPRPAAEMQERVLLGLLLTNPGLYEQVQEALGLCAFSQESLDKLRRGILKHLGTGRGLDAEQLSAHLRADGFCSVLESLLDASERRMLGVRGYDSAEDAKALWDDVYHRYTHRNLQADVDEASARLIEESSPASWARYQAVKRQEWTATAGEDEAGPPPPSRDGGRG</sequence>
<gene>
    <name evidence="3" type="ORF">ACFSNB_15415</name>
</gene>
<evidence type="ECO:0000256" key="1">
    <source>
        <dbReference type="ARBA" id="ARBA00022515"/>
    </source>
</evidence>
<keyword evidence="4" id="KW-1185">Reference proteome</keyword>
<evidence type="ECO:0000313" key="3">
    <source>
        <dbReference type="EMBL" id="MFD2235197.1"/>
    </source>
</evidence>
<dbReference type="InterPro" id="IPR016136">
    <property type="entry name" value="DNA_helicase_N/primase_C"/>
</dbReference>
<dbReference type="Gene3D" id="1.10.860.10">
    <property type="entry name" value="DNAb Helicase, Chain A"/>
    <property type="match status" value="1"/>
</dbReference>
<comment type="caution">
    <text evidence="3">The sequence shown here is derived from an EMBL/GenBank/DDBJ whole genome shotgun (WGS) entry which is preliminary data.</text>
</comment>
<keyword evidence="1" id="KW-0639">Primosome</keyword>
<dbReference type="Proteomes" id="UP001597296">
    <property type="component" value="Unassembled WGS sequence"/>
</dbReference>
<evidence type="ECO:0000256" key="2">
    <source>
        <dbReference type="SAM" id="MobiDB-lite"/>
    </source>
</evidence>
<dbReference type="InterPro" id="IPR036185">
    <property type="entry name" value="DNA_heli_DnaB-like_N_sf"/>
</dbReference>
<feature type="non-terminal residue" evidence="3">
    <location>
        <position position="1"/>
    </location>
</feature>
<feature type="region of interest" description="Disordered" evidence="2">
    <location>
        <begin position="172"/>
        <end position="193"/>
    </location>
</feature>
<name>A0ABW5CFI0_9PROT</name>
<protein>
    <submittedName>
        <fullName evidence="3">DNA primase</fullName>
    </submittedName>
</protein>
<reference evidence="4" key="1">
    <citation type="journal article" date="2019" name="Int. J. Syst. Evol. Microbiol.">
        <title>The Global Catalogue of Microorganisms (GCM) 10K type strain sequencing project: providing services to taxonomists for standard genome sequencing and annotation.</title>
        <authorList>
            <consortium name="The Broad Institute Genomics Platform"/>
            <consortium name="The Broad Institute Genome Sequencing Center for Infectious Disease"/>
            <person name="Wu L."/>
            <person name="Ma J."/>
        </authorList>
    </citation>
    <scope>NUCLEOTIDE SEQUENCE [LARGE SCALE GENOMIC DNA]</scope>
    <source>
        <strain evidence="4">KCTC 15012</strain>
    </source>
</reference>
<proteinExistence type="predicted"/>
<organism evidence="3 4">
    <name type="scientific">Phaeospirillum tilakii</name>
    <dbReference type="NCBI Taxonomy" id="741673"/>
    <lineage>
        <taxon>Bacteria</taxon>
        <taxon>Pseudomonadati</taxon>
        <taxon>Pseudomonadota</taxon>
        <taxon>Alphaproteobacteria</taxon>
        <taxon>Rhodospirillales</taxon>
        <taxon>Rhodospirillaceae</taxon>
        <taxon>Phaeospirillum</taxon>
    </lineage>
</organism>
<feature type="region of interest" description="Disordered" evidence="2">
    <location>
        <begin position="1"/>
        <end position="30"/>
    </location>
</feature>
<accession>A0ABW5CFI0</accession>
<evidence type="ECO:0000313" key="4">
    <source>
        <dbReference type="Proteomes" id="UP001597296"/>
    </source>
</evidence>
<dbReference type="EMBL" id="JBHUIY010000039">
    <property type="protein sequence ID" value="MFD2235197.1"/>
    <property type="molecule type" value="Genomic_DNA"/>
</dbReference>
<dbReference type="SUPFAM" id="SSF48024">
    <property type="entry name" value="N-terminal domain of DnaB helicase"/>
    <property type="match status" value="1"/>
</dbReference>